<feature type="compositionally biased region" description="Polar residues" evidence="17">
    <location>
        <begin position="343"/>
        <end position="366"/>
    </location>
</feature>
<proteinExistence type="inferred from homology"/>
<evidence type="ECO:0000256" key="4">
    <source>
        <dbReference type="ARBA" id="ARBA00022454"/>
    </source>
</evidence>
<dbReference type="GO" id="GO:0006508">
    <property type="term" value="P:proteolysis"/>
    <property type="evidence" value="ECO:0007669"/>
    <property type="project" value="UniProtKB-KW"/>
</dbReference>
<dbReference type="GO" id="GO:0005694">
    <property type="term" value="C:chromosome"/>
    <property type="evidence" value="ECO:0007669"/>
    <property type="project" value="UniProtKB-SubCell"/>
</dbReference>
<protein>
    <recommendedName>
        <fullName evidence="14">DNA-dependent metalloprotease SPRTN</fullName>
    </recommendedName>
    <alternativeName>
        <fullName evidence="15">Protein with SprT-like domain at the N terminus</fullName>
    </alternativeName>
</protein>
<dbReference type="GO" id="GO:0005634">
    <property type="term" value="C:nucleus"/>
    <property type="evidence" value="ECO:0007669"/>
    <property type="project" value="UniProtKB-SubCell"/>
</dbReference>
<dbReference type="GO" id="GO:0006281">
    <property type="term" value="P:DNA repair"/>
    <property type="evidence" value="ECO:0007669"/>
    <property type="project" value="UniProtKB-KW"/>
</dbReference>
<feature type="compositionally biased region" description="Polar residues" evidence="17">
    <location>
        <begin position="305"/>
        <end position="322"/>
    </location>
</feature>
<name>A0A401NKW1_SCYTO</name>
<dbReference type="Pfam" id="PF10263">
    <property type="entry name" value="SprT-like"/>
    <property type="match status" value="1"/>
</dbReference>
<evidence type="ECO:0000256" key="7">
    <source>
        <dbReference type="ARBA" id="ARBA00022763"/>
    </source>
</evidence>
<keyword evidence="4" id="KW-0158">Chromosome</keyword>
<dbReference type="SMART" id="SM00734">
    <property type="entry name" value="ZnF_Rad18"/>
    <property type="match status" value="1"/>
</dbReference>
<feature type="region of interest" description="Disordered" evidence="17">
    <location>
        <begin position="221"/>
        <end position="325"/>
    </location>
</feature>
<evidence type="ECO:0000256" key="2">
    <source>
        <dbReference type="ARBA" id="ARBA00004286"/>
    </source>
</evidence>
<evidence type="ECO:0000256" key="14">
    <source>
        <dbReference type="ARBA" id="ARBA00023885"/>
    </source>
</evidence>
<dbReference type="GO" id="GO:0008270">
    <property type="term" value="F:zinc ion binding"/>
    <property type="evidence" value="ECO:0007669"/>
    <property type="project" value="UniProtKB-KW"/>
</dbReference>
<keyword evidence="13" id="KW-0539">Nucleus</keyword>
<dbReference type="InterPro" id="IPR055220">
    <property type="entry name" value="SPRTN_ZBD"/>
</dbReference>
<keyword evidence="9" id="KW-0378">Hydrolase</keyword>
<evidence type="ECO:0000256" key="3">
    <source>
        <dbReference type="ARBA" id="ARBA00010724"/>
    </source>
</evidence>
<dbReference type="OrthoDB" id="5236983at2759"/>
<dbReference type="Proteomes" id="UP000288216">
    <property type="component" value="Unassembled WGS sequence"/>
</dbReference>
<dbReference type="GO" id="GO:0004222">
    <property type="term" value="F:metalloendopeptidase activity"/>
    <property type="evidence" value="ECO:0007669"/>
    <property type="project" value="InterPro"/>
</dbReference>
<dbReference type="InterPro" id="IPR006640">
    <property type="entry name" value="SprT-like_domain"/>
</dbReference>
<keyword evidence="7 16" id="KW-0227">DNA damage</keyword>
<dbReference type="AlphaFoldDB" id="A0A401NKW1"/>
<evidence type="ECO:0000256" key="1">
    <source>
        <dbReference type="ARBA" id="ARBA00004123"/>
    </source>
</evidence>
<feature type="domain" description="UBZ4-type" evidence="18">
    <location>
        <begin position="483"/>
        <end position="507"/>
    </location>
</feature>
<dbReference type="PROSITE" id="PS51908">
    <property type="entry name" value="ZF_UBZ4"/>
    <property type="match status" value="1"/>
</dbReference>
<organism evidence="19 20">
    <name type="scientific">Scyliorhinus torazame</name>
    <name type="common">Cloudy catshark</name>
    <name type="synonym">Catulus torazame</name>
    <dbReference type="NCBI Taxonomy" id="75743"/>
    <lineage>
        <taxon>Eukaryota</taxon>
        <taxon>Metazoa</taxon>
        <taxon>Chordata</taxon>
        <taxon>Craniata</taxon>
        <taxon>Vertebrata</taxon>
        <taxon>Chondrichthyes</taxon>
        <taxon>Elasmobranchii</taxon>
        <taxon>Galeomorphii</taxon>
        <taxon>Galeoidea</taxon>
        <taxon>Carcharhiniformes</taxon>
        <taxon>Scyliorhinidae</taxon>
        <taxon>Scyliorhinus</taxon>
    </lineage>
</organism>
<keyword evidence="11" id="KW-0482">Metalloprotease</keyword>
<keyword evidence="8 16" id="KW-0863">Zinc-finger</keyword>
<feature type="compositionally biased region" description="Polar residues" evidence="17">
    <location>
        <begin position="285"/>
        <end position="294"/>
    </location>
</feature>
<dbReference type="Gene3D" id="3.30.160.60">
    <property type="entry name" value="Classic Zinc Finger"/>
    <property type="match status" value="1"/>
</dbReference>
<dbReference type="PANTHER" id="PTHR21220">
    <property type="entry name" value="DNA-DEPENDENT METALLOPROTEASE SPRTN"/>
    <property type="match status" value="1"/>
</dbReference>
<evidence type="ECO:0000256" key="16">
    <source>
        <dbReference type="PROSITE-ProRule" id="PRU01256"/>
    </source>
</evidence>
<dbReference type="GO" id="GO:0031593">
    <property type="term" value="F:polyubiquitin modification-dependent protein binding"/>
    <property type="evidence" value="ECO:0007669"/>
    <property type="project" value="TreeGrafter"/>
</dbReference>
<evidence type="ECO:0000313" key="19">
    <source>
        <dbReference type="EMBL" id="GCB61479.1"/>
    </source>
</evidence>
<evidence type="ECO:0000313" key="20">
    <source>
        <dbReference type="Proteomes" id="UP000288216"/>
    </source>
</evidence>
<sequence>MEGDLLFALQLQAAWQEDEGATGSSPAQPPPASVVDQEWELIDPNPDLHALFLQFNDLYFWGRLAGVEVRWSPRMTLCAGVCSYEGKGGLCSIRISEPLLKLRPRRDLVETLLHEMIHALLFVTNNDKDHESHGPEFCKHMRRVNSISGAKVTIYHDFHDEVDEYRQHWWRCDGPCQSRRPYFGYVKRAMNRAPSARDPWWDEHQQTCGGTYTKVKEPENYKAKKGKHGEKPVQLSKSPKDGVKSPGVDIRSVIPFNGNGHVLGGRNMDSPSQRTPFGKIPESSRLLSPPSQFVSLGHESGSRAVESNQQRTSPQAAANSSDPVWLDAGSPSVLTEWLLKKPSNGTGSKTPKRSVSNNKAFISVNGSPVKIGRTKPMNSVKGTVPKSSQKRPASELHRTPRQSGQSATGPNTRKKVCAEPSFPGESIVRAFDRSPAHRLGSQSVTAGTSGKADTPNWHSWNSMSVTASQMGSPAGNTNTNNAPVNCPICQSAVLPSEINQHLDSCLQ</sequence>
<evidence type="ECO:0000256" key="10">
    <source>
        <dbReference type="ARBA" id="ARBA00022833"/>
    </source>
</evidence>
<dbReference type="InterPro" id="IPR006642">
    <property type="entry name" value="Rad18_UBZ4"/>
</dbReference>
<feature type="compositionally biased region" description="Polar residues" evidence="17">
    <location>
        <begin position="401"/>
        <end position="411"/>
    </location>
</feature>
<reference evidence="19 20" key="1">
    <citation type="journal article" date="2018" name="Nat. Ecol. Evol.">
        <title>Shark genomes provide insights into elasmobranch evolution and the origin of vertebrates.</title>
        <authorList>
            <person name="Hara Y"/>
            <person name="Yamaguchi K"/>
            <person name="Onimaru K"/>
            <person name="Kadota M"/>
            <person name="Koyanagi M"/>
            <person name="Keeley SD"/>
            <person name="Tatsumi K"/>
            <person name="Tanaka K"/>
            <person name="Motone F"/>
            <person name="Kageyama Y"/>
            <person name="Nozu R"/>
            <person name="Adachi N"/>
            <person name="Nishimura O"/>
            <person name="Nakagawa R"/>
            <person name="Tanegashima C"/>
            <person name="Kiyatake I"/>
            <person name="Matsumoto R"/>
            <person name="Murakumo K"/>
            <person name="Nishida K"/>
            <person name="Terakita A"/>
            <person name="Kuratani S"/>
            <person name="Sato K"/>
            <person name="Hyodo S Kuraku.S."/>
        </authorList>
    </citation>
    <scope>NUCLEOTIDE SEQUENCE [LARGE SCALE GENOMIC DNA]</scope>
</reference>
<evidence type="ECO:0000256" key="12">
    <source>
        <dbReference type="ARBA" id="ARBA00023204"/>
    </source>
</evidence>
<evidence type="ECO:0000256" key="15">
    <source>
        <dbReference type="ARBA" id="ARBA00030396"/>
    </source>
</evidence>
<dbReference type="Pfam" id="PF22934">
    <property type="entry name" value="SPRTN_ZBD"/>
    <property type="match status" value="1"/>
</dbReference>
<dbReference type="PANTHER" id="PTHR21220:SF0">
    <property type="entry name" value="DNA-DEPENDENT METALLOPROTEASE SPRTN"/>
    <property type="match status" value="1"/>
</dbReference>
<dbReference type="OMA" id="VDQEWEL"/>
<evidence type="ECO:0000256" key="17">
    <source>
        <dbReference type="SAM" id="MobiDB-lite"/>
    </source>
</evidence>
<keyword evidence="5" id="KW-0645">Protease</keyword>
<dbReference type="STRING" id="75743.A0A401NKW1"/>
<evidence type="ECO:0000256" key="9">
    <source>
        <dbReference type="ARBA" id="ARBA00022801"/>
    </source>
</evidence>
<comment type="caution">
    <text evidence="19">The sequence shown here is derived from an EMBL/GenBank/DDBJ whole genome shotgun (WGS) entry which is preliminary data.</text>
</comment>
<dbReference type="EMBL" id="BFAA01003792">
    <property type="protein sequence ID" value="GCB61479.1"/>
    <property type="molecule type" value="Genomic_DNA"/>
</dbReference>
<feature type="compositionally biased region" description="Polar residues" evidence="17">
    <location>
        <begin position="376"/>
        <end position="391"/>
    </location>
</feature>
<dbReference type="InterPro" id="IPR044245">
    <property type="entry name" value="Spartan"/>
</dbReference>
<evidence type="ECO:0000256" key="11">
    <source>
        <dbReference type="ARBA" id="ARBA00023049"/>
    </source>
</evidence>
<dbReference type="GO" id="GO:0003697">
    <property type="term" value="F:single-stranded DNA binding"/>
    <property type="evidence" value="ECO:0007669"/>
    <property type="project" value="InterPro"/>
</dbReference>
<dbReference type="SMART" id="SM00731">
    <property type="entry name" value="SprT"/>
    <property type="match status" value="1"/>
</dbReference>
<keyword evidence="10" id="KW-0862">Zinc</keyword>
<feature type="region of interest" description="Disordered" evidence="17">
    <location>
        <begin position="340"/>
        <end position="421"/>
    </location>
</feature>
<evidence type="ECO:0000256" key="6">
    <source>
        <dbReference type="ARBA" id="ARBA00022723"/>
    </source>
</evidence>
<evidence type="ECO:0000259" key="18">
    <source>
        <dbReference type="PROSITE" id="PS51908"/>
    </source>
</evidence>
<accession>A0A401NKW1</accession>
<comment type="similarity">
    <text evidence="3">Belongs to the Spartan family.</text>
</comment>
<keyword evidence="20" id="KW-1185">Reference proteome</keyword>
<keyword evidence="6" id="KW-0479">Metal-binding</keyword>
<gene>
    <name evidence="19" type="ORF">scyTo_0009348</name>
</gene>
<evidence type="ECO:0000256" key="5">
    <source>
        <dbReference type="ARBA" id="ARBA00022670"/>
    </source>
</evidence>
<evidence type="ECO:0000256" key="13">
    <source>
        <dbReference type="ARBA" id="ARBA00023242"/>
    </source>
</evidence>
<keyword evidence="12 16" id="KW-0234">DNA repair</keyword>
<comment type="subcellular location">
    <subcellularLocation>
        <location evidence="2">Chromosome</location>
    </subcellularLocation>
    <subcellularLocation>
        <location evidence="1">Nucleus</location>
    </subcellularLocation>
</comment>
<evidence type="ECO:0000256" key="8">
    <source>
        <dbReference type="ARBA" id="ARBA00022771"/>
    </source>
</evidence>